<accession>A0ABR6XD12</accession>
<evidence type="ECO:0000313" key="3">
    <source>
        <dbReference type="Proteomes" id="UP000637632"/>
    </source>
</evidence>
<gene>
    <name evidence="2" type="ORF">H8K26_04950</name>
</gene>
<reference evidence="2 3" key="1">
    <citation type="submission" date="2020-08" db="EMBL/GenBank/DDBJ databases">
        <title>Novel species isolated from subtropical streams in China.</title>
        <authorList>
            <person name="Lu H."/>
        </authorList>
    </citation>
    <scope>NUCLEOTIDE SEQUENCE [LARGE SCALE GENOMIC DNA]</scope>
    <source>
        <strain evidence="2 3">CCTCC AB 2015119</strain>
    </source>
</reference>
<dbReference type="EMBL" id="JACOFT010000002">
    <property type="protein sequence ID" value="MBC3810782.1"/>
    <property type="molecule type" value="Genomic_DNA"/>
</dbReference>
<keyword evidence="3" id="KW-1185">Reference proteome</keyword>
<sequence length="69" mass="6896">MWKILVGFIIFAAAALFLIFKAGDKVDMQGEAAGHNPTEVHSASASAEATTPAPVAAPAPASDAAASSK</sequence>
<feature type="compositionally biased region" description="Low complexity" evidence="1">
    <location>
        <begin position="42"/>
        <end position="69"/>
    </location>
</feature>
<evidence type="ECO:0000256" key="1">
    <source>
        <dbReference type="SAM" id="MobiDB-lite"/>
    </source>
</evidence>
<name>A0ABR6XD12_9BURK</name>
<feature type="region of interest" description="Disordered" evidence="1">
    <location>
        <begin position="30"/>
        <end position="69"/>
    </location>
</feature>
<protein>
    <submittedName>
        <fullName evidence="2">Uncharacterized protein</fullName>
    </submittedName>
</protein>
<dbReference type="Proteomes" id="UP000637632">
    <property type="component" value="Unassembled WGS sequence"/>
</dbReference>
<comment type="caution">
    <text evidence="2">The sequence shown here is derived from an EMBL/GenBank/DDBJ whole genome shotgun (WGS) entry which is preliminary data.</text>
</comment>
<organism evidence="2 3">
    <name type="scientific">Undibacterium aquatile</name>
    <dbReference type="NCBI Taxonomy" id="1537398"/>
    <lineage>
        <taxon>Bacteria</taxon>
        <taxon>Pseudomonadati</taxon>
        <taxon>Pseudomonadota</taxon>
        <taxon>Betaproteobacteria</taxon>
        <taxon>Burkholderiales</taxon>
        <taxon>Oxalobacteraceae</taxon>
        <taxon>Undibacterium</taxon>
    </lineage>
</organism>
<evidence type="ECO:0000313" key="2">
    <source>
        <dbReference type="EMBL" id="MBC3810782.1"/>
    </source>
</evidence>
<dbReference type="RefSeq" id="WP_186885517.1">
    <property type="nucleotide sequence ID" value="NZ_JACOFT010000002.1"/>
</dbReference>
<proteinExistence type="predicted"/>